<dbReference type="Proteomes" id="UP000824081">
    <property type="component" value="Unassembled WGS sequence"/>
</dbReference>
<feature type="binding site" evidence="9">
    <location>
        <position position="366"/>
    </location>
    <ligand>
        <name>ATP</name>
        <dbReference type="ChEBI" id="CHEBI:30616"/>
    </ligand>
</feature>
<evidence type="ECO:0000256" key="2">
    <source>
        <dbReference type="ARBA" id="ARBA00005312"/>
    </source>
</evidence>
<dbReference type="FunFam" id="3.30.930.10:FF:000038">
    <property type="entry name" value="Aspartate--tRNA ligase"/>
    <property type="match status" value="1"/>
</dbReference>
<dbReference type="NCBIfam" id="NF003483">
    <property type="entry name" value="PRK05159.1"/>
    <property type="match status" value="1"/>
</dbReference>
<dbReference type="PANTHER" id="PTHR43450:SF1">
    <property type="entry name" value="ASPARTATE--TRNA LIGASE, CYTOPLASMIC"/>
    <property type="match status" value="1"/>
</dbReference>
<dbReference type="InterPro" id="IPR045864">
    <property type="entry name" value="aa-tRNA-synth_II/BPL/LPL"/>
</dbReference>
<dbReference type="Pfam" id="PF01336">
    <property type="entry name" value="tRNA_anti-codon"/>
    <property type="match status" value="1"/>
</dbReference>
<feature type="binding site" evidence="9">
    <location>
        <begin position="414"/>
        <end position="417"/>
    </location>
    <ligand>
        <name>ATP</name>
        <dbReference type="ChEBI" id="CHEBI:30616"/>
    </ligand>
</feature>
<evidence type="ECO:0000256" key="1">
    <source>
        <dbReference type="ARBA" id="ARBA00004496"/>
    </source>
</evidence>
<evidence type="ECO:0000256" key="3">
    <source>
        <dbReference type="ARBA" id="ARBA00022490"/>
    </source>
</evidence>
<dbReference type="GO" id="GO:0140096">
    <property type="term" value="F:catalytic activity, acting on a protein"/>
    <property type="evidence" value="ECO:0007669"/>
    <property type="project" value="UniProtKB-ARBA"/>
</dbReference>
<evidence type="ECO:0000313" key="12">
    <source>
        <dbReference type="Proteomes" id="UP000824081"/>
    </source>
</evidence>
<keyword evidence="5 9" id="KW-0547">Nucleotide-binding</keyword>
<evidence type="ECO:0000256" key="9">
    <source>
        <dbReference type="HAMAP-Rule" id="MF_02075"/>
    </source>
</evidence>
<feature type="binding site" evidence="9">
    <location>
        <position position="176"/>
    </location>
    <ligand>
        <name>L-aspartate</name>
        <dbReference type="ChEBI" id="CHEBI:29991"/>
    </ligand>
</feature>
<feature type="binding site" evidence="9">
    <location>
        <position position="369"/>
    </location>
    <ligand>
        <name>L-aspartate</name>
        <dbReference type="ChEBI" id="CHEBI:29991"/>
    </ligand>
</feature>
<dbReference type="NCBIfam" id="TIGR00458">
    <property type="entry name" value="aspS_nondisc"/>
    <property type="match status" value="1"/>
</dbReference>
<dbReference type="GO" id="GO:0005524">
    <property type="term" value="F:ATP binding"/>
    <property type="evidence" value="ECO:0007669"/>
    <property type="project" value="UniProtKB-UniRule"/>
</dbReference>
<keyword evidence="6 9" id="KW-0067">ATP-binding</keyword>
<dbReference type="PANTHER" id="PTHR43450">
    <property type="entry name" value="ASPARTYL-TRNA SYNTHETASE"/>
    <property type="match status" value="1"/>
</dbReference>
<comment type="similarity">
    <text evidence="2 9">Belongs to the class-II aminoacyl-tRNA synthetase family. Type 2 subfamily.</text>
</comment>
<dbReference type="GO" id="GO:0016740">
    <property type="term" value="F:transferase activity"/>
    <property type="evidence" value="ECO:0007669"/>
    <property type="project" value="UniProtKB-ARBA"/>
</dbReference>
<comment type="caution">
    <text evidence="9">Lacks conserved residue(s) required for the propagation of feature annotation.</text>
</comment>
<comment type="subunit">
    <text evidence="9">Homodimer.</text>
</comment>
<feature type="binding site" evidence="9">
    <location>
        <begin position="219"/>
        <end position="221"/>
    </location>
    <ligand>
        <name>ATP</name>
        <dbReference type="ChEBI" id="CHEBI:30616"/>
    </ligand>
</feature>
<keyword evidence="4 9" id="KW-0436">Ligase</keyword>
<dbReference type="GO" id="GO:0005829">
    <property type="term" value="C:cytosol"/>
    <property type="evidence" value="ECO:0007669"/>
    <property type="project" value="TreeGrafter"/>
</dbReference>
<feature type="binding site" evidence="9">
    <location>
        <position position="219"/>
    </location>
    <ligand>
        <name>L-aspartate</name>
        <dbReference type="ChEBI" id="CHEBI:29991"/>
    </ligand>
</feature>
<dbReference type="GO" id="GO:0006422">
    <property type="term" value="P:aspartyl-tRNA aminoacylation"/>
    <property type="evidence" value="ECO:0007669"/>
    <property type="project" value="UniProtKB-UniRule"/>
</dbReference>
<dbReference type="SUPFAM" id="SSF55681">
    <property type="entry name" value="Class II aaRS and biotin synthetases"/>
    <property type="match status" value="1"/>
</dbReference>
<organism evidence="11 12">
    <name type="scientific">Candidatus Scatosoma pullistercoris</name>
    <dbReference type="NCBI Taxonomy" id="2840934"/>
    <lineage>
        <taxon>Bacteria</taxon>
        <taxon>Bacillati</taxon>
        <taxon>Bacillota</taxon>
        <taxon>Clostridia</taxon>
        <taxon>Candidatus Scatosoma</taxon>
    </lineage>
</organism>
<name>A0A9D1MEP7_9FIRM</name>
<evidence type="ECO:0000256" key="8">
    <source>
        <dbReference type="ARBA" id="ARBA00023146"/>
    </source>
</evidence>
<proteinExistence type="inferred from homology"/>
<evidence type="ECO:0000256" key="7">
    <source>
        <dbReference type="ARBA" id="ARBA00022917"/>
    </source>
</evidence>
<dbReference type="InterPro" id="IPR012340">
    <property type="entry name" value="NA-bd_OB-fold"/>
</dbReference>
<dbReference type="PRINTS" id="PR01042">
    <property type="entry name" value="TRNASYNTHASP"/>
</dbReference>
<accession>A0A9D1MEP7</accession>
<feature type="binding site" evidence="9">
    <location>
        <position position="373"/>
    </location>
    <ligand>
        <name>L-aspartate</name>
        <dbReference type="ChEBI" id="CHEBI:29991"/>
    </ligand>
</feature>
<feature type="domain" description="Aminoacyl-transfer RNA synthetases class-II family profile" evidence="10">
    <location>
        <begin position="143"/>
        <end position="443"/>
    </location>
</feature>
<dbReference type="GO" id="GO:0017101">
    <property type="term" value="C:aminoacyl-tRNA synthetase multienzyme complex"/>
    <property type="evidence" value="ECO:0007669"/>
    <property type="project" value="TreeGrafter"/>
</dbReference>
<keyword evidence="3 9" id="KW-0963">Cytoplasm</keyword>
<feature type="region of interest" description="Aspartate" evidence="9">
    <location>
        <begin position="198"/>
        <end position="201"/>
    </location>
</feature>
<sequence>MTITGEPKTNTVPYSQFGNYENQVITVTGVVHNIRMMSDFAFVILRTARETIQCVYAESFSDYRMPPELKEECSVRLTGKVVAGETKDGGKRYEIQIHDVEILSHPADIPPVVITKKQVQCDLNTDLDYRPVTLRNPRERAVFKLQEGIQRGFREYLMTQGFTEIHTPKINFAGAEGGTNVFKLDYFGKQVYLAQSPQLYKQALVAVYERVFEIAPVFRAEHHDTSRHLNEYISMDFEMGFIDGFEDIMNMEAGVLKYIMNLLRTEYKNEVDLLHADIPEITEIPVIRFMDAKELLMKKFKYQPTDMKDFDPEEEQLLGKYAKKQFGSDFIFVTHYPSKKRPFYTMDDRADPEYTLSFDLLFRGLEITSGGQRIHDYGEQVAKMKRLGMNPEEFETYLMLHKYGAPPHGGLGLGLERLTMHLLGFKNVREAAMFPRDINRVTP</sequence>
<dbReference type="InterPro" id="IPR004364">
    <property type="entry name" value="Aa-tRNA-synt_II"/>
</dbReference>
<evidence type="ECO:0000313" key="11">
    <source>
        <dbReference type="EMBL" id="HIU58692.1"/>
    </source>
</evidence>
<dbReference type="GO" id="GO:0004815">
    <property type="term" value="F:aspartate-tRNA ligase activity"/>
    <property type="evidence" value="ECO:0007669"/>
    <property type="project" value="UniProtKB-UniRule"/>
</dbReference>
<dbReference type="HAMAP" id="MF_02075">
    <property type="entry name" value="Asp_tRNA_synth_type2"/>
    <property type="match status" value="1"/>
</dbReference>
<dbReference type="EMBL" id="DVMZ01000030">
    <property type="protein sequence ID" value="HIU58692.1"/>
    <property type="molecule type" value="Genomic_DNA"/>
</dbReference>
<dbReference type="SUPFAM" id="SSF50249">
    <property type="entry name" value="Nucleic acid-binding proteins"/>
    <property type="match status" value="1"/>
</dbReference>
<feature type="binding site" evidence="9">
    <location>
        <begin position="227"/>
        <end position="229"/>
    </location>
    <ligand>
        <name>ATP</name>
        <dbReference type="ChEBI" id="CHEBI:30616"/>
    </ligand>
</feature>
<dbReference type="Pfam" id="PF00152">
    <property type="entry name" value="tRNA-synt_2"/>
    <property type="match status" value="1"/>
</dbReference>
<gene>
    <name evidence="9 11" type="primary">aspS</name>
    <name evidence="11" type="ORF">IAC57_01185</name>
</gene>
<evidence type="ECO:0000259" key="10">
    <source>
        <dbReference type="PROSITE" id="PS50862"/>
    </source>
</evidence>
<comment type="caution">
    <text evidence="11">The sequence shown here is derived from an EMBL/GenBank/DDBJ whole genome shotgun (WGS) entry which is preliminary data.</text>
</comment>
<comment type="function">
    <text evidence="9">Catalyzes the attachment of L-aspartate to tRNA(Asp) in a two-step reaction: L-aspartate is first activated by ATP to form Asp-AMP and then transferred to the acceptor end of tRNA(Asp).</text>
</comment>
<dbReference type="InterPro" id="IPR006195">
    <property type="entry name" value="aa-tRNA-synth_II"/>
</dbReference>
<dbReference type="InterPro" id="IPR004365">
    <property type="entry name" value="NA-bd_OB_tRNA"/>
</dbReference>
<evidence type="ECO:0000256" key="6">
    <source>
        <dbReference type="ARBA" id="ARBA00022840"/>
    </source>
</evidence>
<protein>
    <recommendedName>
        <fullName evidence="9">Aspartate--tRNA ligase</fullName>
        <ecNumber evidence="9">6.1.1.12</ecNumber>
    </recommendedName>
    <alternativeName>
        <fullName evidence="9">Aspartyl-tRNA synthetase</fullName>
        <shortName evidence="9">AspRS</shortName>
    </alternativeName>
</protein>
<evidence type="ECO:0000256" key="5">
    <source>
        <dbReference type="ARBA" id="ARBA00022741"/>
    </source>
</evidence>
<comment type="subcellular location">
    <subcellularLocation>
        <location evidence="1 9">Cytoplasm</location>
    </subcellularLocation>
</comment>
<keyword evidence="7 9" id="KW-0648">Protein biosynthesis</keyword>
<keyword evidence="8 9" id="KW-0030">Aminoacyl-tRNA synthetase</keyword>
<dbReference type="GO" id="GO:0003723">
    <property type="term" value="F:RNA binding"/>
    <property type="evidence" value="ECO:0007669"/>
    <property type="project" value="TreeGrafter"/>
</dbReference>
<reference evidence="11" key="1">
    <citation type="submission" date="2020-10" db="EMBL/GenBank/DDBJ databases">
        <authorList>
            <person name="Gilroy R."/>
        </authorList>
    </citation>
    <scope>NUCLEOTIDE SEQUENCE</scope>
    <source>
        <strain evidence="11">11687</strain>
    </source>
</reference>
<dbReference type="InterPro" id="IPR004523">
    <property type="entry name" value="Asp-tRNA_synthase_2"/>
</dbReference>
<dbReference type="InterPro" id="IPR002312">
    <property type="entry name" value="Asp/Asn-tRNA-synth_IIb"/>
</dbReference>
<evidence type="ECO:0000256" key="4">
    <source>
        <dbReference type="ARBA" id="ARBA00022598"/>
    </source>
</evidence>
<dbReference type="Gene3D" id="3.30.930.10">
    <property type="entry name" value="Bira Bifunctional Protein, Domain 2"/>
    <property type="match status" value="1"/>
</dbReference>
<dbReference type="EC" id="6.1.1.12" evidence="9"/>
<dbReference type="AlphaFoldDB" id="A0A9D1MEP7"/>
<reference evidence="11" key="2">
    <citation type="journal article" date="2021" name="PeerJ">
        <title>Extensive microbial diversity within the chicken gut microbiome revealed by metagenomics and culture.</title>
        <authorList>
            <person name="Gilroy R."/>
            <person name="Ravi A."/>
            <person name="Getino M."/>
            <person name="Pursley I."/>
            <person name="Horton D.L."/>
            <person name="Alikhan N.F."/>
            <person name="Baker D."/>
            <person name="Gharbi K."/>
            <person name="Hall N."/>
            <person name="Watson M."/>
            <person name="Adriaenssens E.M."/>
            <person name="Foster-Nyarko E."/>
            <person name="Jarju S."/>
            <person name="Secka A."/>
            <person name="Antonio M."/>
            <person name="Oren A."/>
            <person name="Chaudhuri R.R."/>
            <person name="La Ragione R."/>
            <person name="Hildebrand F."/>
            <person name="Pallen M.J."/>
        </authorList>
    </citation>
    <scope>NUCLEOTIDE SEQUENCE</scope>
    <source>
        <strain evidence="11">11687</strain>
    </source>
</reference>
<comment type="catalytic activity">
    <reaction evidence="9">
        <text>tRNA(Asp) + L-aspartate + ATP = L-aspartyl-tRNA(Asp) + AMP + diphosphate</text>
        <dbReference type="Rhea" id="RHEA:19649"/>
        <dbReference type="Rhea" id="RHEA-COMP:9660"/>
        <dbReference type="Rhea" id="RHEA-COMP:9678"/>
        <dbReference type="ChEBI" id="CHEBI:29991"/>
        <dbReference type="ChEBI" id="CHEBI:30616"/>
        <dbReference type="ChEBI" id="CHEBI:33019"/>
        <dbReference type="ChEBI" id="CHEBI:78442"/>
        <dbReference type="ChEBI" id="CHEBI:78516"/>
        <dbReference type="ChEBI" id="CHEBI:456215"/>
        <dbReference type="EC" id="6.1.1.12"/>
    </reaction>
</comment>
<dbReference type="PROSITE" id="PS50862">
    <property type="entry name" value="AA_TRNA_LIGASE_II"/>
    <property type="match status" value="1"/>
</dbReference>
<dbReference type="Gene3D" id="2.40.50.140">
    <property type="entry name" value="Nucleic acid-binding proteins"/>
    <property type="match status" value="1"/>
</dbReference>